<proteinExistence type="predicted"/>
<evidence type="ECO:0000313" key="3">
    <source>
        <dbReference type="EMBL" id="CAE8641885.1"/>
    </source>
</evidence>
<sequence>MGLDFSSWSTALTVTITSLLLLSCFLIFIIKICRWKSENNNNNSNHNNRAVQAGVRSTPAGHTIGKCTPADLAEITFPEVGVLDEIPPASSVAAMNSMPAASAAGGRSATYKKNGPKSVVRTAGLMLKLTPAQLQRPCFISVISYLYVMQFEAKTLDGSTAIGTSDVISVELTGNSRSLTINFPQKYNVGNLVGGEASTPTATKDVKIKVAAVAGDAQSIYVDYLFDAADLQAAGKYFVYDPTVSEVLCPIGQCKYDDVEPSGGAGSQRRMGTLRGLASGLRTIQGVAAGVRLRAVAEDVPEFNGTRDAADGSTSEAAVHTEVEFAPEFFPEPREALLAPSRAASSSSLLSEASSLPDAFNAARRLEAELGQFGEVSMFGASFASLPSPSASSVDGFAAVRASDLPRDWSSSALSEGSSLPDAFGAARDLGSEPAHEDLPSWHSHSVLLPRSPQPLGN</sequence>
<evidence type="ECO:0000256" key="1">
    <source>
        <dbReference type="SAM" id="MobiDB-lite"/>
    </source>
</evidence>
<gene>
    <name evidence="3" type="ORF">PGLA1383_LOCUS56457</name>
</gene>
<keyword evidence="4" id="KW-1185">Reference proteome</keyword>
<keyword evidence="2" id="KW-0472">Membrane</keyword>
<name>A0A813HVZ6_POLGL</name>
<accession>A0A813HVZ6</accession>
<dbReference type="EMBL" id="CAJNNV010033048">
    <property type="protein sequence ID" value="CAE8641885.1"/>
    <property type="molecule type" value="Genomic_DNA"/>
</dbReference>
<evidence type="ECO:0000313" key="4">
    <source>
        <dbReference type="Proteomes" id="UP000654075"/>
    </source>
</evidence>
<organism evidence="3 4">
    <name type="scientific">Polarella glacialis</name>
    <name type="common">Dinoflagellate</name>
    <dbReference type="NCBI Taxonomy" id="89957"/>
    <lineage>
        <taxon>Eukaryota</taxon>
        <taxon>Sar</taxon>
        <taxon>Alveolata</taxon>
        <taxon>Dinophyceae</taxon>
        <taxon>Suessiales</taxon>
        <taxon>Suessiaceae</taxon>
        <taxon>Polarella</taxon>
    </lineage>
</organism>
<dbReference type="Proteomes" id="UP000654075">
    <property type="component" value="Unassembled WGS sequence"/>
</dbReference>
<keyword evidence="2" id="KW-0812">Transmembrane</keyword>
<comment type="caution">
    <text evidence="3">The sequence shown here is derived from an EMBL/GenBank/DDBJ whole genome shotgun (WGS) entry which is preliminary data.</text>
</comment>
<feature type="region of interest" description="Disordered" evidence="1">
    <location>
        <begin position="411"/>
        <end position="458"/>
    </location>
</feature>
<feature type="transmembrane region" description="Helical" evidence="2">
    <location>
        <begin position="6"/>
        <end position="30"/>
    </location>
</feature>
<keyword evidence="2" id="KW-1133">Transmembrane helix</keyword>
<dbReference type="AlphaFoldDB" id="A0A813HVZ6"/>
<reference evidence="3" key="1">
    <citation type="submission" date="2021-02" db="EMBL/GenBank/DDBJ databases">
        <authorList>
            <person name="Dougan E. K."/>
            <person name="Rhodes N."/>
            <person name="Thang M."/>
            <person name="Chan C."/>
        </authorList>
    </citation>
    <scope>NUCLEOTIDE SEQUENCE</scope>
</reference>
<evidence type="ECO:0000256" key="2">
    <source>
        <dbReference type="SAM" id="Phobius"/>
    </source>
</evidence>
<feature type="compositionally biased region" description="Basic and acidic residues" evidence="1">
    <location>
        <begin position="430"/>
        <end position="440"/>
    </location>
</feature>
<protein>
    <submittedName>
        <fullName evidence="3">Uncharacterized protein</fullName>
    </submittedName>
</protein>